<protein>
    <submittedName>
        <fullName evidence="1">Uncharacterized protein</fullName>
    </submittedName>
</protein>
<organism evidence="1 2">
    <name type="scientific">Conexibacter arvalis</name>
    <dbReference type="NCBI Taxonomy" id="912552"/>
    <lineage>
        <taxon>Bacteria</taxon>
        <taxon>Bacillati</taxon>
        <taxon>Actinomycetota</taxon>
        <taxon>Thermoleophilia</taxon>
        <taxon>Solirubrobacterales</taxon>
        <taxon>Conexibacteraceae</taxon>
        <taxon>Conexibacter</taxon>
    </lineage>
</organism>
<evidence type="ECO:0000313" key="2">
    <source>
        <dbReference type="Proteomes" id="UP000585272"/>
    </source>
</evidence>
<comment type="caution">
    <text evidence="1">The sequence shown here is derived from an EMBL/GenBank/DDBJ whole genome shotgun (WGS) entry which is preliminary data.</text>
</comment>
<dbReference type="AlphaFoldDB" id="A0A840IKR0"/>
<evidence type="ECO:0000313" key="1">
    <source>
        <dbReference type="EMBL" id="MBB4664528.1"/>
    </source>
</evidence>
<reference evidence="1 2" key="1">
    <citation type="submission" date="2020-08" db="EMBL/GenBank/DDBJ databases">
        <title>Genomic Encyclopedia of Archaeal and Bacterial Type Strains, Phase II (KMG-II): from individual species to whole genera.</title>
        <authorList>
            <person name="Goeker M."/>
        </authorList>
    </citation>
    <scope>NUCLEOTIDE SEQUENCE [LARGE SCALE GENOMIC DNA]</scope>
    <source>
        <strain evidence="1 2">DSM 23288</strain>
    </source>
</reference>
<keyword evidence="2" id="KW-1185">Reference proteome</keyword>
<dbReference type="EMBL" id="JACHNU010000007">
    <property type="protein sequence ID" value="MBB4664528.1"/>
    <property type="molecule type" value="Genomic_DNA"/>
</dbReference>
<dbReference type="Proteomes" id="UP000585272">
    <property type="component" value="Unassembled WGS sequence"/>
</dbReference>
<sequence>MAHLQITLEASGTALVPLLAADPEIRVYDVA</sequence>
<gene>
    <name evidence="1" type="ORF">BDZ31_004139</name>
</gene>
<name>A0A840IKR0_9ACTN</name>
<accession>A0A840IKR0</accession>
<proteinExistence type="predicted"/>